<dbReference type="Proteomes" id="UP000016930">
    <property type="component" value="Unassembled WGS sequence"/>
</dbReference>
<gene>
    <name evidence="3" type="ORF">CERSUDRAFT_114935</name>
</gene>
<dbReference type="SUPFAM" id="SSF56112">
    <property type="entry name" value="Protein kinase-like (PK-like)"/>
    <property type="match status" value="1"/>
</dbReference>
<dbReference type="InterPro" id="IPR040976">
    <property type="entry name" value="Pkinase_fungal"/>
</dbReference>
<dbReference type="PANTHER" id="PTHR38248:SF2">
    <property type="entry name" value="FUNK1 11"/>
    <property type="match status" value="1"/>
</dbReference>
<evidence type="ECO:0000313" key="3">
    <source>
        <dbReference type="EMBL" id="EMD37037.1"/>
    </source>
</evidence>
<sequence>MSSNSASPRKPKGDPANPGTRAQTAHNHHQHKIGWNSEIADKFTLFPGTIHAFIERFLQTPNAGDPPNRDVSQAFQGLVETRQEEKIVEFLVPGLHELTRDLPEDKRLKFKDTRSTMIQFPYASYNKDVRGTKPDVSTTQPGEVFEDGMKLRWDGISLVFEIKPRWDQDPLLPTRQLREDDKDTLRQLAIDARNLMAAHLSLFTFVVGIYGPTTRIYRFDRAGCIASPLFNYRDEPEIFRAFFWRFVHPPHGVRFFGLDPTVKPATAEDLEWAEENLQKNGKVLSPEGRATSRWLEVHCPEDGTYKRYLTVGLLFLNSHLFSRSTMVWIALEEESADMYALKDAWRQFIRTPETVYLKHLKEKYPGPGELDGLPELIIGGDLSKWEASQDVYATSPFTYHRTMWAEISGADKAYERCHMRLVVSPVGRPIFEFRSTKEMVTTIRNAVAGHRKARRVGLLHRDVSSGNVLIVDEEQKKGPGLLCDFDYSSFQEPDTDGVAEVVTQPDGDGDEATELKERTGTLYFMAIEILEQPSGVLHTMAHDLESFYWLLVWITLRHTNHGQGPLIYSEIFPNSTDWWSHSAKSSWIRFRFRNVNIHGNNPLTWLIREWNALCAKQHSLRSEAPIPMTHDNVLQLLDEALAKDGWPEDDEAIEFQIPEDEQATTSHVTTTTTSQRKRSAAQRQEPRQSSSKRARTSKSGGDS</sequence>
<dbReference type="InterPro" id="IPR008266">
    <property type="entry name" value="Tyr_kinase_AS"/>
</dbReference>
<evidence type="ECO:0000313" key="4">
    <source>
        <dbReference type="Proteomes" id="UP000016930"/>
    </source>
</evidence>
<dbReference type="AlphaFoldDB" id="M2RF13"/>
<feature type="domain" description="Fungal-type protein kinase" evidence="2">
    <location>
        <begin position="413"/>
        <end position="554"/>
    </location>
</feature>
<dbReference type="HOGENOM" id="CLU_010865_0_0_1"/>
<dbReference type="PANTHER" id="PTHR38248">
    <property type="entry name" value="FUNK1 6"/>
    <property type="match status" value="1"/>
</dbReference>
<dbReference type="Pfam" id="PF17667">
    <property type="entry name" value="Pkinase_fungal"/>
    <property type="match status" value="2"/>
</dbReference>
<name>M2RF13_CERS8</name>
<feature type="region of interest" description="Disordered" evidence="1">
    <location>
        <begin position="653"/>
        <end position="703"/>
    </location>
</feature>
<feature type="domain" description="Fungal-type protein kinase" evidence="2">
    <location>
        <begin position="179"/>
        <end position="362"/>
    </location>
</feature>
<keyword evidence="4" id="KW-1185">Reference proteome</keyword>
<organism evidence="3 4">
    <name type="scientific">Ceriporiopsis subvermispora (strain B)</name>
    <name type="common">White-rot fungus</name>
    <name type="synonym">Gelatoporia subvermispora</name>
    <dbReference type="NCBI Taxonomy" id="914234"/>
    <lineage>
        <taxon>Eukaryota</taxon>
        <taxon>Fungi</taxon>
        <taxon>Dikarya</taxon>
        <taxon>Basidiomycota</taxon>
        <taxon>Agaricomycotina</taxon>
        <taxon>Agaricomycetes</taxon>
        <taxon>Polyporales</taxon>
        <taxon>Gelatoporiaceae</taxon>
        <taxon>Gelatoporia</taxon>
    </lineage>
</organism>
<dbReference type="PROSITE" id="PS00109">
    <property type="entry name" value="PROTEIN_KINASE_TYR"/>
    <property type="match status" value="1"/>
</dbReference>
<evidence type="ECO:0000259" key="2">
    <source>
        <dbReference type="Pfam" id="PF17667"/>
    </source>
</evidence>
<dbReference type="EMBL" id="KB445797">
    <property type="protein sequence ID" value="EMD37037.1"/>
    <property type="molecule type" value="Genomic_DNA"/>
</dbReference>
<accession>M2RF13</accession>
<feature type="region of interest" description="Disordered" evidence="1">
    <location>
        <begin position="1"/>
        <end position="34"/>
    </location>
</feature>
<reference evidence="3 4" key="1">
    <citation type="journal article" date="2012" name="Proc. Natl. Acad. Sci. U.S.A.">
        <title>Comparative genomics of Ceriporiopsis subvermispora and Phanerochaete chrysosporium provide insight into selective ligninolysis.</title>
        <authorList>
            <person name="Fernandez-Fueyo E."/>
            <person name="Ruiz-Duenas F.J."/>
            <person name="Ferreira P."/>
            <person name="Floudas D."/>
            <person name="Hibbett D.S."/>
            <person name="Canessa P."/>
            <person name="Larrondo L.F."/>
            <person name="James T.Y."/>
            <person name="Seelenfreund D."/>
            <person name="Lobos S."/>
            <person name="Polanco R."/>
            <person name="Tello M."/>
            <person name="Honda Y."/>
            <person name="Watanabe T."/>
            <person name="Watanabe T."/>
            <person name="Ryu J.S."/>
            <person name="Kubicek C.P."/>
            <person name="Schmoll M."/>
            <person name="Gaskell J."/>
            <person name="Hammel K.E."/>
            <person name="St John F.J."/>
            <person name="Vanden Wymelenberg A."/>
            <person name="Sabat G."/>
            <person name="Splinter BonDurant S."/>
            <person name="Syed K."/>
            <person name="Yadav J.S."/>
            <person name="Doddapaneni H."/>
            <person name="Subramanian V."/>
            <person name="Lavin J.L."/>
            <person name="Oguiza J.A."/>
            <person name="Perez G."/>
            <person name="Pisabarro A.G."/>
            <person name="Ramirez L."/>
            <person name="Santoyo F."/>
            <person name="Master E."/>
            <person name="Coutinho P.M."/>
            <person name="Henrissat B."/>
            <person name="Lombard V."/>
            <person name="Magnuson J.K."/>
            <person name="Kuees U."/>
            <person name="Hori C."/>
            <person name="Igarashi K."/>
            <person name="Samejima M."/>
            <person name="Held B.W."/>
            <person name="Barry K.W."/>
            <person name="LaButti K.M."/>
            <person name="Lapidus A."/>
            <person name="Lindquist E.A."/>
            <person name="Lucas S.M."/>
            <person name="Riley R."/>
            <person name="Salamov A.A."/>
            <person name="Hoffmeister D."/>
            <person name="Schwenk D."/>
            <person name="Hadar Y."/>
            <person name="Yarden O."/>
            <person name="de Vries R.P."/>
            <person name="Wiebenga A."/>
            <person name="Stenlid J."/>
            <person name="Eastwood D."/>
            <person name="Grigoriev I.V."/>
            <person name="Berka R.M."/>
            <person name="Blanchette R.A."/>
            <person name="Kersten P."/>
            <person name="Martinez A.T."/>
            <person name="Vicuna R."/>
            <person name="Cullen D."/>
        </authorList>
    </citation>
    <scope>NUCLEOTIDE SEQUENCE [LARGE SCALE GENOMIC DNA]</scope>
    <source>
        <strain evidence="3 4">B</strain>
    </source>
</reference>
<dbReference type="GO" id="GO:0004672">
    <property type="term" value="F:protein kinase activity"/>
    <property type="evidence" value="ECO:0007669"/>
    <property type="project" value="InterPro"/>
</dbReference>
<proteinExistence type="predicted"/>
<dbReference type="Gene3D" id="1.10.510.10">
    <property type="entry name" value="Transferase(Phosphotransferase) domain 1"/>
    <property type="match status" value="1"/>
</dbReference>
<protein>
    <recommendedName>
        <fullName evidence="2">Fungal-type protein kinase domain-containing protein</fullName>
    </recommendedName>
</protein>
<feature type="compositionally biased region" description="Acidic residues" evidence="1">
    <location>
        <begin position="653"/>
        <end position="662"/>
    </location>
</feature>
<dbReference type="OrthoDB" id="2797568at2759"/>
<dbReference type="InterPro" id="IPR011009">
    <property type="entry name" value="Kinase-like_dom_sf"/>
</dbReference>
<feature type="compositionally biased region" description="Low complexity" evidence="1">
    <location>
        <begin position="664"/>
        <end position="674"/>
    </location>
</feature>
<evidence type="ECO:0000256" key="1">
    <source>
        <dbReference type="SAM" id="MobiDB-lite"/>
    </source>
</evidence>